<dbReference type="InterPro" id="IPR023393">
    <property type="entry name" value="START-like_dom_sf"/>
</dbReference>
<dbReference type="OrthoDB" id="9807923at2"/>
<comment type="caution">
    <text evidence="1">The sequence shown here is derived from an EMBL/GenBank/DDBJ whole genome shotgun (WGS) entry which is preliminary data.</text>
</comment>
<dbReference type="InterPro" id="IPR019587">
    <property type="entry name" value="Polyketide_cyclase/dehydratase"/>
</dbReference>
<dbReference type="Pfam" id="PF10604">
    <property type="entry name" value="Polyketide_cyc2"/>
    <property type="match status" value="1"/>
</dbReference>
<dbReference type="SUPFAM" id="SSF55961">
    <property type="entry name" value="Bet v1-like"/>
    <property type="match status" value="1"/>
</dbReference>
<gene>
    <name evidence="1" type="ORF">EOD73_09700</name>
</gene>
<sequence>MLKFFKFVFGGVAVLALLLVVGGYFLSSKFTVERRITIQAPPERVFALVADPREWKRWGVWNQRDPGMAIEYSGPASGVDAVWAWKSKSEGDGRMRFTAAEPGRRLAYELFFPDFGTTSTGELRLQAQGQGTEVVWVMNGDMGRNPLFRWIALNADAMVGKDFEAGLTNLQRLAESN</sequence>
<evidence type="ECO:0000313" key="1">
    <source>
        <dbReference type="EMBL" id="RVT86295.1"/>
    </source>
</evidence>
<organism evidence="1 2">
    <name type="scientific">Inhella crocodyli</name>
    <dbReference type="NCBI Taxonomy" id="2499851"/>
    <lineage>
        <taxon>Bacteria</taxon>
        <taxon>Pseudomonadati</taxon>
        <taxon>Pseudomonadota</taxon>
        <taxon>Betaproteobacteria</taxon>
        <taxon>Burkholderiales</taxon>
        <taxon>Sphaerotilaceae</taxon>
        <taxon>Inhella</taxon>
    </lineage>
</organism>
<protein>
    <submittedName>
        <fullName evidence="1">Polyketide cyclase</fullName>
    </submittedName>
</protein>
<dbReference type="Gene3D" id="3.30.530.20">
    <property type="match status" value="1"/>
</dbReference>
<keyword evidence="2" id="KW-1185">Reference proteome</keyword>
<name>A0A3S2V1V6_9BURK</name>
<reference evidence="1 2" key="1">
    <citation type="submission" date="2019-01" db="EMBL/GenBank/DDBJ databases">
        <authorList>
            <person name="Chen W.-M."/>
        </authorList>
    </citation>
    <scope>NUCLEOTIDE SEQUENCE [LARGE SCALE GENOMIC DNA]</scope>
    <source>
        <strain evidence="1 2">CCP-18</strain>
    </source>
</reference>
<dbReference type="Proteomes" id="UP000288587">
    <property type="component" value="Unassembled WGS sequence"/>
</dbReference>
<proteinExistence type="predicted"/>
<dbReference type="AlphaFoldDB" id="A0A3S2V1V6"/>
<dbReference type="EMBL" id="SACM01000002">
    <property type="protein sequence ID" value="RVT86295.1"/>
    <property type="molecule type" value="Genomic_DNA"/>
</dbReference>
<dbReference type="CDD" id="cd07818">
    <property type="entry name" value="SRPBCC_1"/>
    <property type="match status" value="1"/>
</dbReference>
<accession>A0A3S2V1V6</accession>
<dbReference type="RefSeq" id="WP_127682791.1">
    <property type="nucleotide sequence ID" value="NZ_SACM01000002.1"/>
</dbReference>
<evidence type="ECO:0000313" key="2">
    <source>
        <dbReference type="Proteomes" id="UP000288587"/>
    </source>
</evidence>